<gene>
    <name evidence="2" type="primary">LOC108851730</name>
</gene>
<protein>
    <submittedName>
        <fullName evidence="2">Uncharacterized protein LOC108851730 isoform X1</fullName>
    </submittedName>
</protein>
<dbReference type="KEGG" id="rsz:108851730"/>
<sequence length="173" mass="20089">MCMLSMMNNTTTTEFERTNSFNYQLQPWLHHLDSFRHVRSATVLGYLSLKTPCSNVSSISQCRGEPVPQELQDRLWESSKRCFCWWRSFRIRSTEGITLSNGSSRRQYLDGANIIPKLNCSSPLTFLRRPLKLLRKKWNLWMIGARPVADGRGIVNRVEPVILEELGRRGLML</sequence>
<reference evidence="1" key="1">
    <citation type="journal article" date="2019" name="Database">
        <title>The radish genome database (RadishGD): an integrated information resource for radish genomics.</title>
        <authorList>
            <person name="Yu H.J."/>
            <person name="Baek S."/>
            <person name="Lee Y.J."/>
            <person name="Cho A."/>
            <person name="Mun J.H."/>
        </authorList>
    </citation>
    <scope>NUCLEOTIDE SEQUENCE [LARGE SCALE GENOMIC DNA]</scope>
    <source>
        <strain evidence="1">cv. WK10039</strain>
    </source>
</reference>
<organism evidence="1 2">
    <name type="scientific">Raphanus sativus</name>
    <name type="common">Radish</name>
    <name type="synonym">Raphanus raphanistrum var. sativus</name>
    <dbReference type="NCBI Taxonomy" id="3726"/>
    <lineage>
        <taxon>Eukaryota</taxon>
        <taxon>Viridiplantae</taxon>
        <taxon>Streptophyta</taxon>
        <taxon>Embryophyta</taxon>
        <taxon>Tracheophyta</taxon>
        <taxon>Spermatophyta</taxon>
        <taxon>Magnoliopsida</taxon>
        <taxon>eudicotyledons</taxon>
        <taxon>Gunneridae</taxon>
        <taxon>Pentapetalae</taxon>
        <taxon>rosids</taxon>
        <taxon>malvids</taxon>
        <taxon>Brassicales</taxon>
        <taxon>Brassicaceae</taxon>
        <taxon>Brassiceae</taxon>
        <taxon>Raphanus</taxon>
    </lineage>
</organism>
<dbReference type="RefSeq" id="XP_018480692.1">
    <property type="nucleotide sequence ID" value="XM_018625190.2"/>
</dbReference>
<reference evidence="2" key="2">
    <citation type="submission" date="2025-08" db="UniProtKB">
        <authorList>
            <consortium name="RefSeq"/>
        </authorList>
    </citation>
    <scope>IDENTIFICATION</scope>
    <source>
        <tissue evidence="2">Leaf</tissue>
    </source>
</reference>
<dbReference type="GeneID" id="108851730"/>
<keyword evidence="1" id="KW-1185">Reference proteome</keyword>
<evidence type="ECO:0000313" key="2">
    <source>
        <dbReference type="RefSeq" id="XP_018480692.1"/>
    </source>
</evidence>
<accession>A0A6J0N7M8</accession>
<dbReference type="AlphaFoldDB" id="A0A6J0N7M8"/>
<dbReference type="Proteomes" id="UP000504610">
    <property type="component" value="Chromosome 7"/>
</dbReference>
<evidence type="ECO:0000313" key="1">
    <source>
        <dbReference type="Proteomes" id="UP000504610"/>
    </source>
</evidence>
<name>A0A6J0N7M8_RAPSA</name>
<proteinExistence type="predicted"/>